<reference evidence="1 2" key="1">
    <citation type="submission" date="2013-06" db="EMBL/GenBank/DDBJ databases">
        <authorList>
            <person name="Weinstock G."/>
            <person name="Sodergren E."/>
            <person name="Lobos E.A."/>
            <person name="Fulton L."/>
            <person name="Fulton R."/>
            <person name="Courtney L."/>
            <person name="Fronick C."/>
            <person name="O'Laughlin M."/>
            <person name="Godfrey J."/>
            <person name="Wilson R.M."/>
            <person name="Miner T."/>
            <person name="Farmer C."/>
            <person name="Delehaunty K."/>
            <person name="Cordes M."/>
            <person name="Minx P."/>
            <person name="Tomlinson C."/>
            <person name="Chen J."/>
            <person name="Wollam A."/>
            <person name="Pepin K.H."/>
            <person name="Bhonagiri V."/>
            <person name="Zhang X."/>
            <person name="Warren W."/>
            <person name="Mitreva M."/>
            <person name="Mardis E.R."/>
            <person name="Wilson R.K."/>
        </authorList>
    </citation>
    <scope>NUCLEOTIDE SEQUENCE [LARGE SCALE GENOMIC DNA]</scope>
    <source>
        <strain evidence="1 2">ATCC 29099</strain>
    </source>
</reference>
<gene>
    <name evidence="1" type="ORF">HMPREF0373_01598</name>
</gene>
<dbReference type="AlphaFoldDB" id="U2R083"/>
<protein>
    <submittedName>
        <fullName evidence="1">Uncharacterized protein</fullName>
    </submittedName>
</protein>
<sequence>MGQKRYTACVITHSKFLSFSLMIMRIFSVKRTFAIRFRYLLMNAVALRPVSGSF</sequence>
<comment type="caution">
    <text evidence="1">The sequence shown here is derived from an EMBL/GenBank/DDBJ whole genome shotgun (WGS) entry which is preliminary data.</text>
</comment>
<dbReference type="Proteomes" id="UP000016608">
    <property type="component" value="Unassembled WGS sequence"/>
</dbReference>
<evidence type="ECO:0000313" key="1">
    <source>
        <dbReference type="EMBL" id="ERK46948.1"/>
    </source>
</evidence>
<accession>U2R083</accession>
<dbReference type="HOGENOM" id="CLU_3043534_0_0_9"/>
<name>U2R083_EUBRA</name>
<evidence type="ECO:0000313" key="2">
    <source>
        <dbReference type="Proteomes" id="UP000016608"/>
    </source>
</evidence>
<proteinExistence type="predicted"/>
<organism evidence="1 2">
    <name type="scientific">Eubacterium ramulus ATCC 29099</name>
    <dbReference type="NCBI Taxonomy" id="1256908"/>
    <lineage>
        <taxon>Bacteria</taxon>
        <taxon>Bacillati</taxon>
        <taxon>Bacillota</taxon>
        <taxon>Clostridia</taxon>
        <taxon>Eubacteriales</taxon>
        <taxon>Eubacteriaceae</taxon>
        <taxon>Eubacterium</taxon>
    </lineage>
</organism>
<keyword evidence="2" id="KW-1185">Reference proteome</keyword>
<dbReference type="EMBL" id="AWVJ01000093">
    <property type="protein sequence ID" value="ERK46948.1"/>
    <property type="molecule type" value="Genomic_DNA"/>
</dbReference>